<dbReference type="AlphaFoldDB" id="A9DT14"/>
<dbReference type="STRING" id="391587.KAOT1_17643"/>
<comment type="caution">
    <text evidence="1">The sequence shown here is derived from an EMBL/GenBank/DDBJ whole genome shotgun (WGS) entry which is preliminary data.</text>
</comment>
<evidence type="ECO:0000313" key="2">
    <source>
        <dbReference type="Proteomes" id="UP000002945"/>
    </source>
</evidence>
<dbReference type="Proteomes" id="UP000002945">
    <property type="component" value="Unassembled WGS sequence"/>
</dbReference>
<evidence type="ECO:0000313" key="1">
    <source>
        <dbReference type="EMBL" id="EDP97010.1"/>
    </source>
</evidence>
<reference evidence="1 2" key="1">
    <citation type="journal article" date="2011" name="J. Bacteriol.">
        <title>Genome sequence of the algicidal bacterium Kordia algicida OT-1.</title>
        <authorList>
            <person name="Lee H.S."/>
            <person name="Kang S.G."/>
            <person name="Kwon K.K."/>
            <person name="Lee J.H."/>
            <person name="Kim S.J."/>
        </authorList>
    </citation>
    <scope>NUCLEOTIDE SEQUENCE [LARGE SCALE GENOMIC DNA]</scope>
    <source>
        <strain evidence="1 2">OT-1</strain>
    </source>
</reference>
<keyword evidence="2" id="KW-1185">Reference proteome</keyword>
<dbReference type="EMBL" id="ABIB01000003">
    <property type="protein sequence ID" value="EDP97010.1"/>
    <property type="molecule type" value="Genomic_DNA"/>
</dbReference>
<accession>A9DT14</accession>
<name>A9DT14_9FLAO</name>
<organism evidence="1 2">
    <name type="scientific">Kordia algicida OT-1</name>
    <dbReference type="NCBI Taxonomy" id="391587"/>
    <lineage>
        <taxon>Bacteria</taxon>
        <taxon>Pseudomonadati</taxon>
        <taxon>Bacteroidota</taxon>
        <taxon>Flavobacteriia</taxon>
        <taxon>Flavobacteriales</taxon>
        <taxon>Flavobacteriaceae</taxon>
        <taxon>Kordia</taxon>
    </lineage>
</organism>
<sequence length="157" mass="18436">MTLFCLGVLKGQNLQDLKGEKSIFILYDATDNDVKKNLSSLANGKIKADTYYYTFLNQNKKDDCESEQFNFWITYKSYESFNDLAKNKKTSKFNVSKDFLEINKSKIINRAFMDSIGFKKTFNLLKDIEYIYLIDKQEVKNNVYTVKKVNLSFSREE</sequence>
<protein>
    <submittedName>
        <fullName evidence="1">Uncharacterized protein</fullName>
    </submittedName>
</protein>
<proteinExistence type="predicted"/>
<dbReference type="HOGENOM" id="CLU_1675587_0_0_10"/>
<gene>
    <name evidence="1" type="ORF">KAOT1_17643</name>
</gene>